<keyword evidence="10" id="KW-0539">Nucleus</keyword>
<dbReference type="GO" id="GO:0008270">
    <property type="term" value="F:zinc ion binding"/>
    <property type="evidence" value="ECO:0007669"/>
    <property type="project" value="UniProtKB-KW"/>
</dbReference>
<dbReference type="CDD" id="cd15545">
    <property type="entry name" value="PHD_BAZ2A_like"/>
    <property type="match status" value="1"/>
</dbReference>
<name>A0A0N4UEG1_DRAME</name>
<dbReference type="Pfam" id="PF00628">
    <property type="entry name" value="PHD"/>
    <property type="match status" value="2"/>
</dbReference>
<keyword evidence="20" id="KW-1185">Reference proteome</keyword>
<dbReference type="SMART" id="SM00249">
    <property type="entry name" value="PHD"/>
    <property type="match status" value="2"/>
</dbReference>
<evidence type="ECO:0000256" key="11">
    <source>
        <dbReference type="PROSITE-ProRule" id="PRU00035"/>
    </source>
</evidence>
<evidence type="ECO:0000256" key="1">
    <source>
        <dbReference type="ARBA" id="ARBA00004123"/>
    </source>
</evidence>
<dbReference type="InterPro" id="IPR001487">
    <property type="entry name" value="Bromodomain"/>
</dbReference>
<dbReference type="AlphaFoldDB" id="A0A0N4UEG1"/>
<dbReference type="InterPro" id="IPR011011">
    <property type="entry name" value="Znf_FYVE_PHD"/>
</dbReference>
<dbReference type="InterPro" id="IPR019787">
    <property type="entry name" value="Znf_PHD-finger"/>
</dbReference>
<evidence type="ECO:0000259" key="17">
    <source>
        <dbReference type="PROSITE" id="PS50827"/>
    </source>
</evidence>
<dbReference type="GO" id="GO:0000785">
    <property type="term" value="C:chromatin"/>
    <property type="evidence" value="ECO:0007669"/>
    <property type="project" value="TreeGrafter"/>
</dbReference>
<dbReference type="PANTHER" id="PTHR45915">
    <property type="entry name" value="TRANSCRIPTION INTERMEDIARY FACTOR"/>
    <property type="match status" value="1"/>
</dbReference>
<dbReference type="Gene3D" id="3.30.40.10">
    <property type="entry name" value="Zinc/RING finger domain, C3HC4 (zinc finger)"/>
    <property type="match status" value="2"/>
</dbReference>
<dbReference type="SMART" id="SM00571">
    <property type="entry name" value="DDT"/>
    <property type="match status" value="1"/>
</dbReference>
<dbReference type="FunFam" id="3.30.40.10:FF:000199">
    <property type="entry name" value="Bromodomain adjacent to zinc finger domain 2B"/>
    <property type="match status" value="1"/>
</dbReference>
<evidence type="ECO:0000256" key="12">
    <source>
        <dbReference type="PROSITE-ProRule" id="PRU00146"/>
    </source>
</evidence>
<feature type="domain" description="DDT" evidence="17">
    <location>
        <begin position="95"/>
        <end position="159"/>
    </location>
</feature>
<dbReference type="OrthoDB" id="784962at2759"/>
<evidence type="ECO:0000256" key="9">
    <source>
        <dbReference type="ARBA" id="ARBA00023163"/>
    </source>
</evidence>
<feature type="domain" description="PHD-type" evidence="16">
    <location>
        <begin position="729"/>
        <end position="779"/>
    </location>
</feature>
<evidence type="ECO:0000256" key="2">
    <source>
        <dbReference type="ARBA" id="ARBA00007444"/>
    </source>
</evidence>
<keyword evidence="7 13" id="KW-0175">Coiled coil</keyword>
<dbReference type="InterPro" id="IPR001841">
    <property type="entry name" value="Znf_RING"/>
</dbReference>
<evidence type="ECO:0000256" key="8">
    <source>
        <dbReference type="ARBA" id="ARBA00023117"/>
    </source>
</evidence>
<evidence type="ECO:0000313" key="19">
    <source>
        <dbReference type="Proteomes" id="UP000038040"/>
    </source>
</evidence>
<gene>
    <name evidence="18" type="ORF">DME_LOCUS9359</name>
</gene>
<keyword evidence="6" id="KW-0805">Transcription regulation</keyword>
<keyword evidence="3" id="KW-0479">Metal-binding</keyword>
<dbReference type="PANTHER" id="PTHR45915:SF2">
    <property type="entry name" value="TOUTATIS, ISOFORM E"/>
    <property type="match status" value="1"/>
</dbReference>
<evidence type="ECO:0000256" key="10">
    <source>
        <dbReference type="ARBA" id="ARBA00023242"/>
    </source>
</evidence>
<keyword evidence="9" id="KW-0804">Transcription</keyword>
<reference evidence="18 20" key="2">
    <citation type="submission" date="2018-11" db="EMBL/GenBank/DDBJ databases">
        <authorList>
            <consortium name="Pathogen Informatics"/>
        </authorList>
    </citation>
    <scope>NUCLEOTIDE SEQUENCE [LARGE SCALE GENOMIC DNA]</scope>
</reference>
<feature type="region of interest" description="Disordered" evidence="14">
    <location>
        <begin position="1015"/>
        <end position="1038"/>
    </location>
</feature>
<evidence type="ECO:0000259" key="16">
    <source>
        <dbReference type="PROSITE" id="PS50016"/>
    </source>
</evidence>
<dbReference type="PRINTS" id="PR00503">
    <property type="entry name" value="BROMODOMAIN"/>
</dbReference>
<dbReference type="STRING" id="318479.A0A0N4UEG1"/>
<proteinExistence type="inferred from homology"/>
<dbReference type="InterPro" id="IPR028941">
    <property type="entry name" value="WHIM2_dom"/>
</dbReference>
<evidence type="ECO:0000313" key="18">
    <source>
        <dbReference type="EMBL" id="VDN59386.1"/>
    </source>
</evidence>
<feature type="domain" description="PHD-type" evidence="16">
    <location>
        <begin position="783"/>
        <end position="833"/>
    </location>
</feature>
<evidence type="ECO:0000313" key="20">
    <source>
        <dbReference type="Proteomes" id="UP000274756"/>
    </source>
</evidence>
<dbReference type="WBParaSite" id="DME_0000576601-mRNA-1">
    <property type="protein sequence ID" value="DME_0000576601-mRNA-1"/>
    <property type="gene ID" value="DME_0000576601"/>
</dbReference>
<feature type="coiled-coil region" evidence="13">
    <location>
        <begin position="341"/>
        <end position="375"/>
    </location>
</feature>
<dbReference type="InterPro" id="IPR018501">
    <property type="entry name" value="DDT_dom"/>
</dbReference>
<sequence length="1038" mass="117855">MLNSNKSLHKTEKGKGENTTLISGIENSKKATNCNIATNSRQSPAKNSADNAKIKPKQDEEERLKTVRQPIDDLLLDETKKLPPLVRIPNLTLTGPAFGDILMVVEFVRNFAHVLQIDLETVPKLDEIVAGIQNDPKHIMSFLRLTRTLLYLVLEFPGLPSGVAGRTALGQSLKEIGVHRENFSELMKMFLLSRCEKAQKLGIKLENCSFEYLDPVSKAAILAIFCNELLSCKNVMQEIESNTEEIIRLKGEKWLREGRSRALRGVQAKKRAGLHRKASLIFFMLTMLIQEMKDASENGVGSPHSSQSYGSEERVISPPLHSTPTLKALTPGLGQCDIITKEEEEMSIDQLEEYINKLNSEAEILRDKHNALSERVRTLPLGQDRFHRYFWSVPSYGAPLVESIASGSLNNPAVNIDITCADDPPSIVDDPYHYMDPDVIACVEDILDEMCVAEEKPDKGKKVRFRRLDNKCKRGWWTITNEKQVEQFRGTLHGRGIRERVLQRVLAKDASEFAYGKQLKFSTVSRSLTKFELNQSTCSRLANKVAALEQKVLAANFCCEPSRFIDTDDVDSEDSLDGWNRDDKYIFLKRQENDDDCDLVDCEEFKHIKRRLLGLEKNIERRYLLHRYHARSWIPAELILRAQEPSYNNLDQGNSNNDTVANGSSKVNMKKIDVNEQPVSSAIVCDESGDTLLLQKWRKFVEEAKTGGQVMLAIQALDAGVAWEKSIMKVCCQICRNNENESQLLLCDSCDFGYHLYCFRPRLSAVPPGDWFCPLCVQRACGKVLCLLCGQYSQSNVIVICSKCYYGYHPICFDRPPVVADAKQWTCPGCLNVAGSSTELKNALLNNDIEMGTDQQESGENNLNGMHDVIVGRPVYGHADTSIKPKSGHKRKLPPPDYDFPPDMLNSLFMTMIDEMWRLPESEPFRYPVDPRVVPLYRKIIKNPIDLSEIRSNIETQRYDRQEKFLEDVDKIFENCRKFNEDNSEIGAAGIALHKFYTKRWKQLRYNFSKRLKRLQTKHPRSDRPHSSCEAAGPSLAL</sequence>
<dbReference type="SMART" id="SM00184">
    <property type="entry name" value="RING"/>
    <property type="match status" value="2"/>
</dbReference>
<evidence type="ECO:0000256" key="3">
    <source>
        <dbReference type="ARBA" id="ARBA00022723"/>
    </source>
</evidence>
<reference evidence="21" key="1">
    <citation type="submission" date="2017-02" db="UniProtKB">
        <authorList>
            <consortium name="WormBaseParasite"/>
        </authorList>
    </citation>
    <scope>IDENTIFICATION</scope>
</reference>
<comment type="similarity">
    <text evidence="2">Belongs to the WAL family.</text>
</comment>
<dbReference type="SMART" id="SM00297">
    <property type="entry name" value="BROMO"/>
    <property type="match status" value="1"/>
</dbReference>
<dbReference type="SUPFAM" id="SSF47370">
    <property type="entry name" value="Bromodomain"/>
    <property type="match status" value="1"/>
</dbReference>
<dbReference type="Pfam" id="PF15613">
    <property type="entry name" value="WSD"/>
    <property type="match status" value="1"/>
</dbReference>
<evidence type="ECO:0000256" key="13">
    <source>
        <dbReference type="SAM" id="Coils"/>
    </source>
</evidence>
<dbReference type="Proteomes" id="UP000274756">
    <property type="component" value="Unassembled WGS sequence"/>
</dbReference>
<dbReference type="PROSITE" id="PS01359">
    <property type="entry name" value="ZF_PHD_1"/>
    <property type="match status" value="1"/>
</dbReference>
<comment type="subcellular location">
    <subcellularLocation>
        <location evidence="1">Nucleus</location>
    </subcellularLocation>
</comment>
<evidence type="ECO:0000256" key="6">
    <source>
        <dbReference type="ARBA" id="ARBA00023015"/>
    </source>
</evidence>
<dbReference type="InterPro" id="IPR036427">
    <property type="entry name" value="Bromodomain-like_sf"/>
</dbReference>
<evidence type="ECO:0000256" key="7">
    <source>
        <dbReference type="ARBA" id="ARBA00023054"/>
    </source>
</evidence>
<feature type="region of interest" description="Disordered" evidence="14">
    <location>
        <begin position="1"/>
        <end position="63"/>
    </location>
</feature>
<dbReference type="InterPro" id="IPR019786">
    <property type="entry name" value="Zinc_finger_PHD-type_CS"/>
</dbReference>
<feature type="domain" description="Bromo" evidence="15">
    <location>
        <begin position="917"/>
        <end position="987"/>
    </location>
</feature>
<dbReference type="PROSITE" id="PS50827">
    <property type="entry name" value="DDT"/>
    <property type="match status" value="1"/>
</dbReference>
<dbReference type="SUPFAM" id="SSF57903">
    <property type="entry name" value="FYVE/PHD zinc finger"/>
    <property type="match status" value="2"/>
</dbReference>
<feature type="compositionally biased region" description="Polar residues" evidence="14">
    <location>
        <begin position="17"/>
        <end position="50"/>
    </location>
</feature>
<keyword evidence="8 11" id="KW-0103">Bromodomain</keyword>
<dbReference type="PROSITE" id="PS50014">
    <property type="entry name" value="BROMODOMAIN_2"/>
    <property type="match status" value="1"/>
</dbReference>
<dbReference type="EMBL" id="UYYG01001180">
    <property type="protein sequence ID" value="VDN59386.1"/>
    <property type="molecule type" value="Genomic_DNA"/>
</dbReference>
<keyword evidence="4 12" id="KW-0863">Zinc-finger</keyword>
<evidence type="ECO:0000256" key="14">
    <source>
        <dbReference type="SAM" id="MobiDB-lite"/>
    </source>
</evidence>
<evidence type="ECO:0000256" key="4">
    <source>
        <dbReference type="ARBA" id="ARBA00022771"/>
    </source>
</evidence>
<feature type="compositionally biased region" description="Basic and acidic residues" evidence="14">
    <location>
        <begin position="52"/>
        <end position="63"/>
    </location>
</feature>
<dbReference type="InterPro" id="IPR001965">
    <property type="entry name" value="Znf_PHD"/>
</dbReference>
<protein>
    <submittedName>
        <fullName evidence="21">WSD domain-containing protein</fullName>
    </submittedName>
</protein>
<dbReference type="Proteomes" id="UP000038040">
    <property type="component" value="Unplaced"/>
</dbReference>
<dbReference type="Pfam" id="PF00439">
    <property type="entry name" value="Bromodomain"/>
    <property type="match status" value="1"/>
</dbReference>
<dbReference type="Gene3D" id="1.20.920.10">
    <property type="entry name" value="Bromodomain-like"/>
    <property type="match status" value="1"/>
</dbReference>
<organism evidence="19 21">
    <name type="scientific">Dracunculus medinensis</name>
    <name type="common">Guinea worm</name>
    <dbReference type="NCBI Taxonomy" id="318479"/>
    <lineage>
        <taxon>Eukaryota</taxon>
        <taxon>Metazoa</taxon>
        <taxon>Ecdysozoa</taxon>
        <taxon>Nematoda</taxon>
        <taxon>Chromadorea</taxon>
        <taxon>Rhabditida</taxon>
        <taxon>Spirurina</taxon>
        <taxon>Dracunculoidea</taxon>
        <taxon>Dracunculidae</taxon>
        <taxon>Dracunculus</taxon>
    </lineage>
</organism>
<dbReference type="PROSITE" id="PS50016">
    <property type="entry name" value="ZF_PHD_2"/>
    <property type="match status" value="2"/>
</dbReference>
<evidence type="ECO:0000259" key="15">
    <source>
        <dbReference type="PROSITE" id="PS50014"/>
    </source>
</evidence>
<keyword evidence="5" id="KW-0862">Zinc</keyword>
<dbReference type="GO" id="GO:0005634">
    <property type="term" value="C:nucleus"/>
    <property type="evidence" value="ECO:0007669"/>
    <property type="project" value="UniProtKB-SubCell"/>
</dbReference>
<evidence type="ECO:0000313" key="21">
    <source>
        <dbReference type="WBParaSite" id="DME_0000576601-mRNA-1"/>
    </source>
</evidence>
<feature type="region of interest" description="Disordered" evidence="14">
    <location>
        <begin position="296"/>
        <end position="315"/>
    </location>
</feature>
<dbReference type="Pfam" id="PF02791">
    <property type="entry name" value="DDT"/>
    <property type="match status" value="1"/>
</dbReference>
<dbReference type="InterPro" id="IPR013083">
    <property type="entry name" value="Znf_RING/FYVE/PHD"/>
</dbReference>
<accession>A0A0N4UEG1</accession>
<evidence type="ECO:0000256" key="5">
    <source>
        <dbReference type="ARBA" id="ARBA00022833"/>
    </source>
</evidence>